<keyword evidence="6 9" id="KW-0443">Lipid metabolism</keyword>
<proteinExistence type="inferred from homology"/>
<comment type="pathway">
    <text evidence="9">Membrane lipid metabolism; glycerophospholipid metabolism.</text>
</comment>
<dbReference type="Pfam" id="PF01210">
    <property type="entry name" value="NAD_Gly3P_dh_N"/>
    <property type="match status" value="1"/>
</dbReference>
<keyword evidence="9" id="KW-0547">Nucleotide-binding</keyword>
<dbReference type="PIRSF" id="PIRSF000114">
    <property type="entry name" value="Glycerol-3-P_dh"/>
    <property type="match status" value="1"/>
</dbReference>
<comment type="caution">
    <text evidence="9">Lacks conserved residue(s) required for the propagation of feature annotation.</text>
</comment>
<feature type="binding site" evidence="9">
    <location>
        <position position="268"/>
    </location>
    <ligand>
        <name>sn-glycerol 3-phosphate</name>
        <dbReference type="ChEBI" id="CHEBI:57597"/>
    </ligand>
</feature>
<gene>
    <name evidence="9" type="primary">gpsA</name>
    <name evidence="17" type="ORF">F9B74_06745</name>
</gene>
<dbReference type="GO" id="GO:0046167">
    <property type="term" value="P:glycerol-3-phosphate biosynthetic process"/>
    <property type="evidence" value="ECO:0007669"/>
    <property type="project" value="UniProtKB-UniRule"/>
</dbReference>
<dbReference type="GO" id="GO:0047952">
    <property type="term" value="F:glycerol-3-phosphate dehydrogenase [NAD(P)+] activity"/>
    <property type="evidence" value="ECO:0007669"/>
    <property type="project" value="UniProtKB-UniRule"/>
</dbReference>
<comment type="catalytic activity">
    <reaction evidence="9 14">
        <text>sn-glycerol 3-phosphate + NADP(+) = dihydroxyacetone phosphate + NADPH + H(+)</text>
        <dbReference type="Rhea" id="RHEA:11096"/>
        <dbReference type="ChEBI" id="CHEBI:15378"/>
        <dbReference type="ChEBI" id="CHEBI:57597"/>
        <dbReference type="ChEBI" id="CHEBI:57642"/>
        <dbReference type="ChEBI" id="CHEBI:57783"/>
        <dbReference type="ChEBI" id="CHEBI:58349"/>
        <dbReference type="EC" id="1.1.1.94"/>
    </reaction>
</comment>
<comment type="similarity">
    <text evidence="1 9 13">Belongs to the NAD-dependent glycerol-3-phosphate dehydrogenase family.</text>
</comment>
<feature type="domain" description="Glycerol-3-phosphate dehydrogenase NAD-dependent N-terminal" evidence="15">
    <location>
        <begin position="12"/>
        <end position="170"/>
    </location>
</feature>
<keyword evidence="4 9" id="KW-0560">Oxidoreductase</keyword>
<dbReference type="Pfam" id="PF07479">
    <property type="entry name" value="NAD_Gly3P_dh_C"/>
    <property type="match status" value="1"/>
</dbReference>
<evidence type="ECO:0000256" key="2">
    <source>
        <dbReference type="ARBA" id="ARBA00022516"/>
    </source>
</evidence>
<evidence type="ECO:0000256" key="8">
    <source>
        <dbReference type="ARBA" id="ARBA00023264"/>
    </source>
</evidence>
<feature type="binding site" evidence="9">
    <location>
        <position position="54"/>
    </location>
    <ligand>
        <name>NADPH</name>
        <dbReference type="ChEBI" id="CHEBI:57783"/>
    </ligand>
</feature>
<feature type="binding site" evidence="9">
    <location>
        <position position="267"/>
    </location>
    <ligand>
        <name>sn-glycerol 3-phosphate</name>
        <dbReference type="ChEBI" id="CHEBI:57597"/>
    </ligand>
</feature>
<evidence type="ECO:0000256" key="1">
    <source>
        <dbReference type="ARBA" id="ARBA00011009"/>
    </source>
</evidence>
<evidence type="ECO:0000256" key="14">
    <source>
        <dbReference type="RuleBase" id="RU000439"/>
    </source>
</evidence>
<dbReference type="RefSeq" id="WP_163764546.1">
    <property type="nucleotide sequence ID" value="NZ_JAAGYR010000012.1"/>
</dbReference>
<feature type="binding site" evidence="9">
    <location>
        <position position="268"/>
    </location>
    <ligand>
        <name>NADPH</name>
        <dbReference type="ChEBI" id="CHEBI:57783"/>
    </ligand>
</feature>
<dbReference type="InterPro" id="IPR013328">
    <property type="entry name" value="6PGD_dom2"/>
</dbReference>
<feature type="binding site" evidence="9">
    <location>
        <position position="121"/>
    </location>
    <ligand>
        <name>NADPH</name>
        <dbReference type="ChEBI" id="CHEBI:57783"/>
    </ligand>
</feature>
<reference evidence="17 18" key="1">
    <citation type="submission" date="2020-02" db="EMBL/GenBank/DDBJ databases">
        <title>Pelistega sp. NLN82 were isolated from wild rodents of the Hainan Island.</title>
        <authorList>
            <person name="Niu N."/>
            <person name="Zhou J."/>
        </authorList>
    </citation>
    <scope>NUCLEOTIDE SEQUENCE [LARGE SCALE GENOMIC DNA]</scope>
    <source>
        <strain evidence="17 18">NLN82</strain>
    </source>
</reference>
<dbReference type="PROSITE" id="PS00957">
    <property type="entry name" value="NAD_G3PDH"/>
    <property type="match status" value="1"/>
</dbReference>
<feature type="active site" description="Proton acceptor" evidence="9 10">
    <location>
        <position position="204"/>
    </location>
</feature>
<dbReference type="NCBIfam" id="NF000940">
    <property type="entry name" value="PRK00094.1-2"/>
    <property type="match status" value="1"/>
</dbReference>
<dbReference type="HAMAP" id="MF_00394">
    <property type="entry name" value="NAD_Glyc3P_dehydrog"/>
    <property type="match status" value="1"/>
</dbReference>
<sequence length="344" mass="37213">MTIAKSPLRTLVIGAGSWGTALATAATRHSHSLLFCRHPDQALTIEKHHYNPRYLSDLLLPLTLHATSDISVAIHHLQQAPQQSLIILGVPVIAMRETCQQWFTLLQQAQLEHIPIIWTCKGFEQSTGALPHEIIHQVSHFPHTGVLSGPSFAKEVIQHLPVALTVASHSYLVQQRTTDILHNSFCRIYHSQDIIGVEVGGALKNIIAIACGIADGLQLGNNARAALITRGLVEITRLGSTMGGDPSTFIGLTGLGDLVLTATGDLSRNRQVGLAIAQGKTLQAIMDSGITAEGVRCARDTLARATHLGIEMPITQAICRVLFEGIPPKEAVQQLLMREAKQEI</sequence>
<feature type="binding site" evidence="9">
    <location>
        <position position="151"/>
    </location>
    <ligand>
        <name>sn-glycerol 3-phosphate</name>
        <dbReference type="ChEBI" id="CHEBI:57597"/>
    </ligand>
</feature>
<feature type="domain" description="Glycerol-3-phosphate dehydrogenase NAD-dependent C-terminal" evidence="16">
    <location>
        <begin position="193"/>
        <end position="333"/>
    </location>
</feature>
<feature type="binding site" evidence="9">
    <location>
        <position position="38"/>
    </location>
    <ligand>
        <name>NADPH</name>
        <dbReference type="ChEBI" id="CHEBI:57783"/>
    </ligand>
</feature>
<feature type="binding site" evidence="11">
    <location>
        <position position="121"/>
    </location>
    <ligand>
        <name>substrate</name>
    </ligand>
</feature>
<comment type="subcellular location">
    <subcellularLocation>
        <location evidence="9">Cytoplasm</location>
    </subcellularLocation>
</comment>
<evidence type="ECO:0000256" key="5">
    <source>
        <dbReference type="ARBA" id="ARBA00023027"/>
    </source>
</evidence>
<evidence type="ECO:0000256" key="13">
    <source>
        <dbReference type="RuleBase" id="RU000437"/>
    </source>
</evidence>
<keyword evidence="3 9" id="KW-0521">NADP</keyword>
<dbReference type="InterPro" id="IPR006168">
    <property type="entry name" value="G3P_DH_NAD-dep"/>
</dbReference>
<dbReference type="EC" id="1.1.1.94" evidence="9"/>
<evidence type="ECO:0000256" key="11">
    <source>
        <dbReference type="PIRSR" id="PIRSR000114-2"/>
    </source>
</evidence>
<dbReference type="GO" id="GO:0006650">
    <property type="term" value="P:glycerophospholipid metabolic process"/>
    <property type="evidence" value="ECO:0007669"/>
    <property type="project" value="UniProtKB-UniRule"/>
</dbReference>
<dbReference type="GO" id="GO:0005975">
    <property type="term" value="P:carbohydrate metabolic process"/>
    <property type="evidence" value="ECO:0007669"/>
    <property type="project" value="InterPro"/>
</dbReference>
<keyword evidence="8 9" id="KW-1208">Phospholipid metabolism</keyword>
<feature type="binding site" evidence="9">
    <location>
        <position position="153"/>
    </location>
    <ligand>
        <name>NADPH</name>
        <dbReference type="ChEBI" id="CHEBI:57783"/>
    </ligand>
</feature>
<feature type="binding site" evidence="9">
    <location>
        <position position="121"/>
    </location>
    <ligand>
        <name>sn-glycerol 3-phosphate</name>
        <dbReference type="ChEBI" id="CHEBI:57597"/>
    </ligand>
</feature>
<name>A0A6L9Y6L3_9BURK</name>
<dbReference type="GO" id="GO:0051287">
    <property type="term" value="F:NAD binding"/>
    <property type="evidence" value="ECO:0007669"/>
    <property type="project" value="InterPro"/>
</dbReference>
<dbReference type="NCBIfam" id="NF000942">
    <property type="entry name" value="PRK00094.1-4"/>
    <property type="match status" value="1"/>
</dbReference>
<dbReference type="AlphaFoldDB" id="A0A6L9Y6L3"/>
<feature type="binding site" evidence="12">
    <location>
        <position position="153"/>
    </location>
    <ligand>
        <name>NAD(+)</name>
        <dbReference type="ChEBI" id="CHEBI:57540"/>
    </ligand>
</feature>
<dbReference type="EMBL" id="JAAGYR010000012">
    <property type="protein sequence ID" value="NEN76021.1"/>
    <property type="molecule type" value="Genomic_DNA"/>
</dbReference>
<evidence type="ECO:0000313" key="17">
    <source>
        <dbReference type="EMBL" id="NEN76021.1"/>
    </source>
</evidence>
<comment type="caution">
    <text evidence="17">The sequence shown here is derived from an EMBL/GenBank/DDBJ whole genome shotgun (WGS) entry which is preliminary data.</text>
</comment>
<dbReference type="SUPFAM" id="SSF51735">
    <property type="entry name" value="NAD(P)-binding Rossmann-fold domains"/>
    <property type="match status" value="1"/>
</dbReference>
<evidence type="ECO:0000256" key="12">
    <source>
        <dbReference type="PIRSR" id="PIRSR000114-3"/>
    </source>
</evidence>
<dbReference type="FunFam" id="1.10.1040.10:FF:000001">
    <property type="entry name" value="Glycerol-3-phosphate dehydrogenase [NAD(P)+]"/>
    <property type="match status" value="1"/>
</dbReference>
<dbReference type="InterPro" id="IPR036291">
    <property type="entry name" value="NAD(P)-bd_dom_sf"/>
</dbReference>
<evidence type="ECO:0000256" key="9">
    <source>
        <dbReference type="HAMAP-Rule" id="MF_00394"/>
    </source>
</evidence>
<evidence type="ECO:0000259" key="15">
    <source>
        <dbReference type="Pfam" id="PF01210"/>
    </source>
</evidence>
<feature type="binding site" evidence="9">
    <location>
        <position position="269"/>
    </location>
    <ligand>
        <name>sn-glycerol 3-phosphate</name>
        <dbReference type="ChEBI" id="CHEBI:57597"/>
    </ligand>
</feature>
<dbReference type="GO" id="GO:0008654">
    <property type="term" value="P:phospholipid biosynthetic process"/>
    <property type="evidence" value="ECO:0007669"/>
    <property type="project" value="UniProtKB-KW"/>
</dbReference>
<comment type="catalytic activity">
    <reaction evidence="9">
        <text>sn-glycerol 3-phosphate + NAD(+) = dihydroxyacetone phosphate + NADH + H(+)</text>
        <dbReference type="Rhea" id="RHEA:11092"/>
        <dbReference type="ChEBI" id="CHEBI:15378"/>
        <dbReference type="ChEBI" id="CHEBI:57540"/>
        <dbReference type="ChEBI" id="CHEBI:57597"/>
        <dbReference type="ChEBI" id="CHEBI:57642"/>
        <dbReference type="ChEBI" id="CHEBI:57945"/>
        <dbReference type="EC" id="1.1.1.94"/>
    </reaction>
</comment>
<keyword evidence="7 9" id="KW-0594">Phospholipid biosynthesis</keyword>
<evidence type="ECO:0000259" key="16">
    <source>
        <dbReference type="Pfam" id="PF07479"/>
    </source>
</evidence>
<evidence type="ECO:0000256" key="10">
    <source>
        <dbReference type="PIRSR" id="PIRSR000114-1"/>
    </source>
</evidence>
<feature type="binding site" evidence="11">
    <location>
        <begin position="268"/>
        <end position="269"/>
    </location>
    <ligand>
        <name>substrate</name>
    </ligand>
</feature>
<feature type="binding site" evidence="9">
    <location>
        <position position="37"/>
    </location>
    <ligand>
        <name>NADPH</name>
        <dbReference type="ChEBI" id="CHEBI:57783"/>
    </ligand>
</feature>
<feature type="binding site" evidence="9">
    <location>
        <position position="149"/>
    </location>
    <ligand>
        <name>sn-glycerol 3-phosphate</name>
        <dbReference type="ChEBI" id="CHEBI:57597"/>
    </ligand>
</feature>
<keyword evidence="2 9" id="KW-0444">Lipid biosynthesis</keyword>
<dbReference type="InterPro" id="IPR008927">
    <property type="entry name" value="6-PGluconate_DH-like_C_sf"/>
</dbReference>
<evidence type="ECO:0000256" key="6">
    <source>
        <dbReference type="ARBA" id="ARBA00023098"/>
    </source>
</evidence>
<evidence type="ECO:0000256" key="3">
    <source>
        <dbReference type="ARBA" id="ARBA00022857"/>
    </source>
</evidence>
<organism evidence="17 18">
    <name type="scientific">Pelistega ratti</name>
    <dbReference type="NCBI Taxonomy" id="2652177"/>
    <lineage>
        <taxon>Bacteria</taxon>
        <taxon>Pseudomonadati</taxon>
        <taxon>Pseudomonadota</taxon>
        <taxon>Betaproteobacteria</taxon>
        <taxon>Burkholderiales</taxon>
        <taxon>Alcaligenaceae</taxon>
        <taxon>Pelistega</taxon>
    </lineage>
</organism>
<dbReference type="PANTHER" id="PTHR11728:SF1">
    <property type="entry name" value="GLYCEROL-3-PHOSPHATE DEHYDROGENASE [NAD(+)] 2, CHLOROPLASTIC"/>
    <property type="match status" value="1"/>
</dbReference>
<comment type="function">
    <text evidence="9">Catalyzes the reduction of the glycolytic intermediate dihydroxyacetone phosphate (DHAP) to sn-glycerol 3-phosphate (G3P), the key precursor for phospholipid synthesis.</text>
</comment>
<dbReference type="GO" id="GO:0046168">
    <property type="term" value="P:glycerol-3-phosphate catabolic process"/>
    <property type="evidence" value="ECO:0007669"/>
    <property type="project" value="InterPro"/>
</dbReference>
<feature type="binding site" evidence="9">
    <location>
        <position position="204"/>
    </location>
    <ligand>
        <name>sn-glycerol 3-phosphate</name>
        <dbReference type="ChEBI" id="CHEBI:57597"/>
    </ligand>
</feature>
<dbReference type="PRINTS" id="PR00077">
    <property type="entry name" value="GPDHDRGNASE"/>
</dbReference>
<dbReference type="UniPathway" id="UPA00940"/>
<feature type="binding site" evidence="9">
    <location>
        <position position="293"/>
    </location>
    <ligand>
        <name>NADPH</name>
        <dbReference type="ChEBI" id="CHEBI:57783"/>
    </ligand>
</feature>
<keyword evidence="18" id="KW-1185">Reference proteome</keyword>
<dbReference type="InterPro" id="IPR011128">
    <property type="entry name" value="G3P_DH_NAD-dep_N"/>
</dbReference>
<protein>
    <recommendedName>
        <fullName evidence="9">Glycerol-3-phosphate dehydrogenase [NAD(P)+]</fullName>
        <ecNumber evidence="9">1.1.1.94</ecNumber>
    </recommendedName>
    <alternativeName>
        <fullName evidence="9">NAD(P)(+)-dependent glycerol-3-phosphate dehydrogenase</fullName>
    </alternativeName>
    <alternativeName>
        <fullName evidence="9">NAD(P)H-dependent dihydroxyacetone-phosphate reductase</fullName>
    </alternativeName>
</protein>
<dbReference type="GO" id="GO:0005829">
    <property type="term" value="C:cytosol"/>
    <property type="evidence" value="ECO:0007669"/>
    <property type="project" value="TreeGrafter"/>
</dbReference>
<feature type="binding site" evidence="9">
    <location>
        <position position="257"/>
    </location>
    <ligand>
        <name>sn-glycerol 3-phosphate</name>
        <dbReference type="ChEBI" id="CHEBI:57597"/>
    </ligand>
</feature>
<dbReference type="Gene3D" id="3.40.50.720">
    <property type="entry name" value="NAD(P)-binding Rossmann-like Domain"/>
    <property type="match status" value="1"/>
</dbReference>
<feature type="binding site" evidence="9">
    <location>
        <position position="18"/>
    </location>
    <ligand>
        <name>NADPH</name>
        <dbReference type="ChEBI" id="CHEBI:57783"/>
    </ligand>
</feature>
<dbReference type="PANTHER" id="PTHR11728">
    <property type="entry name" value="GLYCEROL-3-PHOSPHATE DEHYDROGENASE"/>
    <property type="match status" value="1"/>
</dbReference>
<evidence type="ECO:0000256" key="4">
    <source>
        <dbReference type="ARBA" id="ARBA00023002"/>
    </source>
</evidence>
<dbReference type="Gene3D" id="1.10.1040.10">
    <property type="entry name" value="N-(1-d-carboxylethyl)-l-norvaline Dehydrogenase, domain 2"/>
    <property type="match status" value="1"/>
</dbReference>
<keyword evidence="5 9" id="KW-0520">NAD</keyword>
<dbReference type="SUPFAM" id="SSF48179">
    <property type="entry name" value="6-phosphogluconate dehydrogenase C-terminal domain-like"/>
    <property type="match status" value="1"/>
</dbReference>
<feature type="binding site" evidence="9">
    <location>
        <position position="17"/>
    </location>
    <ligand>
        <name>NADPH</name>
        <dbReference type="ChEBI" id="CHEBI:57783"/>
    </ligand>
</feature>
<evidence type="ECO:0000313" key="18">
    <source>
        <dbReference type="Proteomes" id="UP000477651"/>
    </source>
</evidence>
<keyword evidence="9" id="KW-0963">Cytoplasm</keyword>
<feature type="binding site" evidence="12">
    <location>
        <position position="268"/>
    </location>
    <ligand>
        <name>NAD(+)</name>
        <dbReference type="ChEBI" id="CHEBI:57540"/>
    </ligand>
</feature>
<dbReference type="Proteomes" id="UP000477651">
    <property type="component" value="Unassembled WGS sequence"/>
</dbReference>
<feature type="binding site" evidence="12">
    <location>
        <begin position="14"/>
        <end position="19"/>
    </location>
    <ligand>
        <name>NAD(+)</name>
        <dbReference type="ChEBI" id="CHEBI:57540"/>
    </ligand>
</feature>
<dbReference type="InterPro" id="IPR006109">
    <property type="entry name" value="G3P_DH_NAD-dep_C"/>
</dbReference>
<accession>A0A6L9Y6L3</accession>
<evidence type="ECO:0000256" key="7">
    <source>
        <dbReference type="ARBA" id="ARBA00023209"/>
    </source>
</evidence>